<keyword evidence="2" id="KW-0732">Signal</keyword>
<feature type="chain" id="PRO_5047544496" evidence="2">
    <location>
        <begin position="23"/>
        <end position="249"/>
    </location>
</feature>
<feature type="compositionally biased region" description="Low complexity" evidence="1">
    <location>
        <begin position="118"/>
        <end position="186"/>
    </location>
</feature>
<proteinExistence type="predicted"/>
<reference evidence="3 4" key="1">
    <citation type="submission" date="2020-01" db="EMBL/GenBank/DDBJ databases">
        <title>Kibdelosporangium persica a novel Actinomycetes from a hot desert in Iran.</title>
        <authorList>
            <person name="Safaei N."/>
            <person name="Zaburannyi N."/>
            <person name="Mueller R."/>
            <person name="Wink J."/>
        </authorList>
    </citation>
    <scope>NUCLEOTIDE SEQUENCE [LARGE SCALE GENOMIC DNA]</scope>
    <source>
        <strain evidence="3 4">4NS15</strain>
    </source>
</reference>
<dbReference type="RefSeq" id="WP_173131608.1">
    <property type="nucleotide sequence ID" value="NZ_CBCSGW010000096.1"/>
</dbReference>
<dbReference type="PROSITE" id="PS51257">
    <property type="entry name" value="PROKAR_LIPOPROTEIN"/>
    <property type="match status" value="1"/>
</dbReference>
<feature type="signal peptide" evidence="2">
    <location>
        <begin position="1"/>
        <end position="22"/>
    </location>
</feature>
<evidence type="ECO:0000256" key="1">
    <source>
        <dbReference type="SAM" id="MobiDB-lite"/>
    </source>
</evidence>
<evidence type="ECO:0000256" key="2">
    <source>
        <dbReference type="SAM" id="SignalP"/>
    </source>
</evidence>
<dbReference type="Proteomes" id="UP000763557">
    <property type="component" value="Unassembled WGS sequence"/>
</dbReference>
<evidence type="ECO:0000313" key="3">
    <source>
        <dbReference type="EMBL" id="NRN66138.1"/>
    </source>
</evidence>
<comment type="caution">
    <text evidence="3">The sequence shown here is derived from an EMBL/GenBank/DDBJ whole genome shotgun (WGS) entry which is preliminary data.</text>
</comment>
<accession>A0ABX2F4N1</accession>
<feature type="region of interest" description="Disordered" evidence="1">
    <location>
        <begin position="118"/>
        <end position="191"/>
    </location>
</feature>
<sequence>MSRQRHSLRFATAAVGIALALAGCGAGQISQTAGMEAAVNGGQGNVGSIAVRDVQLAYPPRGVYQAGSDAVLIGTIVNSGQTDDELISITSPAGQVRISGDRNLPAGRSLIFEAPAGGVAATPSSTSSAPTTTGSSTPGSATSGVPTSGSVTSGSPTSGSAPGSVSGSATSGPATTTTTPRTTGGADAARPATIGKITGILTDIAEEIRSGKTIELTFTFRSGSTTIQVPIAVPTTPRQAPAGGGGGGH</sequence>
<dbReference type="Gene3D" id="2.60.40.1890">
    <property type="entry name" value="PCu(A)C copper chaperone"/>
    <property type="match status" value="1"/>
</dbReference>
<keyword evidence="3" id="KW-0449">Lipoprotein</keyword>
<dbReference type="InterPro" id="IPR036182">
    <property type="entry name" value="PCuAC_sf"/>
</dbReference>
<protein>
    <submittedName>
        <fullName evidence="3">Lipoprotein lpqE</fullName>
    </submittedName>
</protein>
<dbReference type="EMBL" id="JAAATY010000009">
    <property type="protein sequence ID" value="NRN66138.1"/>
    <property type="molecule type" value="Genomic_DNA"/>
</dbReference>
<organism evidence="3 4">
    <name type="scientific">Kibdelosporangium persicum</name>
    <dbReference type="NCBI Taxonomy" id="2698649"/>
    <lineage>
        <taxon>Bacteria</taxon>
        <taxon>Bacillati</taxon>
        <taxon>Actinomycetota</taxon>
        <taxon>Actinomycetes</taxon>
        <taxon>Pseudonocardiales</taxon>
        <taxon>Pseudonocardiaceae</taxon>
        <taxon>Kibdelosporangium</taxon>
    </lineage>
</organism>
<evidence type="ECO:0000313" key="4">
    <source>
        <dbReference type="Proteomes" id="UP000763557"/>
    </source>
</evidence>
<gene>
    <name evidence="3" type="ORF">GC106_33570</name>
</gene>
<name>A0ABX2F4N1_9PSEU</name>
<keyword evidence="4" id="KW-1185">Reference proteome</keyword>